<keyword evidence="1" id="KW-0328">Glycosyltransferase</keyword>
<dbReference type="RefSeq" id="WP_345863904.1">
    <property type="nucleotide sequence ID" value="NZ_JBDIMF010000002.1"/>
</dbReference>
<name>A0ABU9XSS7_9SPHN</name>
<keyword evidence="4" id="KW-0378">Hydrolase</keyword>
<organism evidence="4 5">
    <name type="scientific">Sphingomonas qilianensis</name>
    <dbReference type="NCBI Taxonomy" id="1736690"/>
    <lineage>
        <taxon>Bacteria</taxon>
        <taxon>Pseudomonadati</taxon>
        <taxon>Pseudomonadota</taxon>
        <taxon>Alphaproteobacteria</taxon>
        <taxon>Sphingomonadales</taxon>
        <taxon>Sphingomonadaceae</taxon>
        <taxon>Sphingomonas</taxon>
    </lineage>
</organism>
<comment type="caution">
    <text evidence="4">The sequence shown here is derived from an EMBL/GenBank/DDBJ whole genome shotgun (WGS) entry which is preliminary data.</text>
</comment>
<dbReference type="GO" id="GO:0016787">
    <property type="term" value="F:hydrolase activity"/>
    <property type="evidence" value="ECO:0007669"/>
    <property type="project" value="UniProtKB-KW"/>
</dbReference>
<reference evidence="4 5" key="1">
    <citation type="submission" date="2024-05" db="EMBL/GenBank/DDBJ databases">
        <authorList>
            <person name="Liu Q."/>
            <person name="Xin Y.-H."/>
        </authorList>
    </citation>
    <scope>NUCLEOTIDE SEQUENCE [LARGE SCALE GENOMIC DNA]</scope>
    <source>
        <strain evidence="4 5">CGMCC 1.15349</strain>
    </source>
</reference>
<keyword evidence="5" id="KW-1185">Reference proteome</keyword>
<accession>A0ABU9XSS7</accession>
<dbReference type="PANTHER" id="PTHR34106:SF4">
    <property type="entry name" value="BLL5143 PROTEIN"/>
    <property type="match status" value="1"/>
</dbReference>
<dbReference type="SUPFAM" id="SSF75005">
    <property type="entry name" value="Arabinanase/levansucrase/invertase"/>
    <property type="match status" value="1"/>
</dbReference>
<dbReference type="Gene3D" id="2.115.10.20">
    <property type="entry name" value="Glycosyl hydrolase domain, family 43"/>
    <property type="match status" value="1"/>
</dbReference>
<sequence>MTAFPGDDGPRLLLQPDASRVVLRPFIPADNPFPSDAVPRTRIVHVVRRVLGLDAATVAADLGELRRHLRERHADVDALLSQRFQDIVPPDAGLGAITTEQRLLTGGYLLNEYAVEAAALFNPSMAAHPDQSGVPDGSLRVVMALRAVGEGHISSIVFRVGLVDAAGRVTIGSAGKKMVSPKVAWVAGRTPDDPGVRLVFEPGTDLAAMVLFPIGYQHRHGLEDLRLTRFVEDDGSVTYLGPYTGVGQEMVRQELLKTSDFETFALTALEGRYAATKGMALFPRRLNGAYAMLGRQDHENIWLLTSNDLHRWESGAAVIHPRWPWEFVQIGNCGPPIEIDQGWLVITHGVGAIRTYCLGACLLDKRDPTKLIARTRLPIVTPTDSTRDGYVPNAVYSCGAVVHAGRLILPYGVADSYTTLMTMPLDDLLARMD</sequence>
<dbReference type="Pfam" id="PF04041">
    <property type="entry name" value="Glyco_hydro_130"/>
    <property type="match status" value="1"/>
</dbReference>
<gene>
    <name evidence="4" type="ORF">ABC969_06650</name>
</gene>
<dbReference type="Proteomes" id="UP001404104">
    <property type="component" value="Unassembled WGS sequence"/>
</dbReference>
<comment type="similarity">
    <text evidence="3">Belongs to the glycosyl hydrolase 130 family.</text>
</comment>
<evidence type="ECO:0000256" key="1">
    <source>
        <dbReference type="ARBA" id="ARBA00022676"/>
    </source>
</evidence>
<evidence type="ECO:0000256" key="3">
    <source>
        <dbReference type="ARBA" id="ARBA00024356"/>
    </source>
</evidence>
<evidence type="ECO:0000313" key="5">
    <source>
        <dbReference type="Proteomes" id="UP001404104"/>
    </source>
</evidence>
<dbReference type="EMBL" id="JBDIMF010000002">
    <property type="protein sequence ID" value="MEN2786100.1"/>
    <property type="molecule type" value="Genomic_DNA"/>
</dbReference>
<protein>
    <submittedName>
        <fullName evidence="4">Glycoside hydrolase family 130 protein</fullName>
    </submittedName>
</protein>
<proteinExistence type="inferred from homology"/>
<evidence type="ECO:0000313" key="4">
    <source>
        <dbReference type="EMBL" id="MEN2786100.1"/>
    </source>
</evidence>
<evidence type="ECO:0000256" key="2">
    <source>
        <dbReference type="ARBA" id="ARBA00022679"/>
    </source>
</evidence>
<dbReference type="CDD" id="cd18613">
    <property type="entry name" value="GH130"/>
    <property type="match status" value="1"/>
</dbReference>
<keyword evidence="2" id="KW-0808">Transferase</keyword>
<dbReference type="InterPro" id="IPR023296">
    <property type="entry name" value="Glyco_hydro_beta-prop_sf"/>
</dbReference>
<dbReference type="InterPro" id="IPR007184">
    <property type="entry name" value="Mannoside_phosphorylase"/>
</dbReference>
<dbReference type="PANTHER" id="PTHR34106">
    <property type="entry name" value="GLYCOSIDASE"/>
    <property type="match status" value="1"/>
</dbReference>